<organism evidence="2 3">
    <name type="scientific">Terfezia boudieri ATCC MYA-4762</name>
    <dbReference type="NCBI Taxonomy" id="1051890"/>
    <lineage>
        <taxon>Eukaryota</taxon>
        <taxon>Fungi</taxon>
        <taxon>Dikarya</taxon>
        <taxon>Ascomycota</taxon>
        <taxon>Pezizomycotina</taxon>
        <taxon>Pezizomycetes</taxon>
        <taxon>Pezizales</taxon>
        <taxon>Pezizaceae</taxon>
        <taxon>Terfezia</taxon>
    </lineage>
</organism>
<feature type="transmembrane region" description="Helical" evidence="1">
    <location>
        <begin position="197"/>
        <end position="217"/>
    </location>
</feature>
<reference evidence="2 3" key="1">
    <citation type="journal article" date="2018" name="Nat. Ecol. Evol.">
        <title>Pezizomycetes genomes reveal the molecular basis of ectomycorrhizal truffle lifestyle.</title>
        <authorList>
            <person name="Murat C."/>
            <person name="Payen T."/>
            <person name="Noel B."/>
            <person name="Kuo A."/>
            <person name="Morin E."/>
            <person name="Chen J."/>
            <person name="Kohler A."/>
            <person name="Krizsan K."/>
            <person name="Balestrini R."/>
            <person name="Da Silva C."/>
            <person name="Montanini B."/>
            <person name="Hainaut M."/>
            <person name="Levati E."/>
            <person name="Barry K.W."/>
            <person name="Belfiori B."/>
            <person name="Cichocki N."/>
            <person name="Clum A."/>
            <person name="Dockter R.B."/>
            <person name="Fauchery L."/>
            <person name="Guy J."/>
            <person name="Iotti M."/>
            <person name="Le Tacon F."/>
            <person name="Lindquist E.A."/>
            <person name="Lipzen A."/>
            <person name="Malagnac F."/>
            <person name="Mello A."/>
            <person name="Molinier V."/>
            <person name="Miyauchi S."/>
            <person name="Poulain J."/>
            <person name="Riccioni C."/>
            <person name="Rubini A."/>
            <person name="Sitrit Y."/>
            <person name="Splivallo R."/>
            <person name="Traeger S."/>
            <person name="Wang M."/>
            <person name="Zifcakova L."/>
            <person name="Wipf D."/>
            <person name="Zambonelli A."/>
            <person name="Paolocci F."/>
            <person name="Nowrousian M."/>
            <person name="Ottonello S."/>
            <person name="Baldrian P."/>
            <person name="Spatafora J.W."/>
            <person name="Henrissat B."/>
            <person name="Nagy L.G."/>
            <person name="Aury J.M."/>
            <person name="Wincker P."/>
            <person name="Grigoriev I.V."/>
            <person name="Bonfante P."/>
            <person name="Martin F.M."/>
        </authorList>
    </citation>
    <scope>NUCLEOTIDE SEQUENCE [LARGE SCALE GENOMIC DNA]</scope>
    <source>
        <strain evidence="2 3">ATCC MYA-4762</strain>
    </source>
</reference>
<gene>
    <name evidence="2" type="ORF">L211DRAFT_227552</name>
</gene>
<protein>
    <submittedName>
        <fullName evidence="2">Uncharacterized protein</fullName>
    </submittedName>
</protein>
<keyword evidence="1" id="KW-1133">Transmembrane helix</keyword>
<feature type="transmembrane region" description="Helical" evidence="1">
    <location>
        <begin position="56"/>
        <end position="81"/>
    </location>
</feature>
<evidence type="ECO:0000313" key="3">
    <source>
        <dbReference type="Proteomes" id="UP000267821"/>
    </source>
</evidence>
<feature type="transmembrane region" description="Helical" evidence="1">
    <location>
        <begin position="146"/>
        <end position="167"/>
    </location>
</feature>
<dbReference type="OrthoDB" id="5394254at2759"/>
<proteinExistence type="predicted"/>
<evidence type="ECO:0000313" key="2">
    <source>
        <dbReference type="EMBL" id="RPB23878.1"/>
    </source>
</evidence>
<feature type="transmembrane region" description="Helical" evidence="1">
    <location>
        <begin position="336"/>
        <end position="359"/>
    </location>
</feature>
<keyword evidence="1" id="KW-0812">Transmembrane</keyword>
<dbReference type="Proteomes" id="UP000267821">
    <property type="component" value="Unassembled WGS sequence"/>
</dbReference>
<keyword evidence="3" id="KW-1185">Reference proteome</keyword>
<name>A0A3N4LQC9_9PEZI</name>
<accession>A0A3N4LQC9</accession>
<dbReference type="EMBL" id="ML121544">
    <property type="protein sequence ID" value="RPB23878.1"/>
    <property type="molecule type" value="Genomic_DNA"/>
</dbReference>
<dbReference type="AlphaFoldDB" id="A0A3N4LQC9"/>
<evidence type="ECO:0000256" key="1">
    <source>
        <dbReference type="SAM" id="Phobius"/>
    </source>
</evidence>
<keyword evidence="1" id="KW-0472">Membrane</keyword>
<sequence length="360" mass="39957">MMPAVKRERVDSKVPNYSKTYEYEEIIEQSRPPKTVEKPIPGPAPRRRFPYISENILNPLILIILNISLSSAGTALAAQYIGDEISAVQTEAPEEYWWYVVPGWKILKALGAWFGGFEAVDTSLLTFLSLAPTTHFLATFHPSLSAYAHASTIAISTLSLSLPMYLLQSKVPKDEKHHHHHHKLYHRKRAVGMDKSMYITTGLLASSIYASVMYTSLKTFLTRMVVEYFPSIGLTGDAVGLVESVERVYHPTPLSWGMAVPIGFAVAELVLEKALKEPEEVEEEMEKKGMLRRIWDWFSPRGKVIVKRTAWVAGAMGVDTMVRLAGLMKGGSLEGAAVVGGTWVAATAFTGVVFGWIGWD</sequence>
<dbReference type="InParanoid" id="A0A3N4LQC9"/>